<gene>
    <name evidence="2" type="ORF">FMOSSE_LOCUS15756</name>
</gene>
<comment type="caution">
    <text evidence="2">The sequence shown here is derived from an EMBL/GenBank/DDBJ whole genome shotgun (WGS) entry which is preliminary data.</text>
</comment>
<dbReference type="Proteomes" id="UP000789375">
    <property type="component" value="Unassembled WGS sequence"/>
</dbReference>
<reference evidence="2" key="1">
    <citation type="submission" date="2021-06" db="EMBL/GenBank/DDBJ databases">
        <authorList>
            <person name="Kallberg Y."/>
            <person name="Tangrot J."/>
            <person name="Rosling A."/>
        </authorList>
    </citation>
    <scope>NUCLEOTIDE SEQUENCE</scope>
    <source>
        <strain evidence="2">87-6 pot B 2015</strain>
    </source>
</reference>
<proteinExistence type="predicted"/>
<sequence length="39" mass="4440">DEHNVKSEINKQAKKRLKSSNEKNEKQSTSNSKVVELLA</sequence>
<protein>
    <submittedName>
        <fullName evidence="2">15638_t:CDS:1</fullName>
    </submittedName>
</protein>
<evidence type="ECO:0000313" key="2">
    <source>
        <dbReference type="EMBL" id="CAG8733415.1"/>
    </source>
</evidence>
<organism evidence="2 3">
    <name type="scientific">Funneliformis mosseae</name>
    <name type="common">Endomycorrhizal fungus</name>
    <name type="synonym">Glomus mosseae</name>
    <dbReference type="NCBI Taxonomy" id="27381"/>
    <lineage>
        <taxon>Eukaryota</taxon>
        <taxon>Fungi</taxon>
        <taxon>Fungi incertae sedis</taxon>
        <taxon>Mucoromycota</taxon>
        <taxon>Glomeromycotina</taxon>
        <taxon>Glomeromycetes</taxon>
        <taxon>Glomerales</taxon>
        <taxon>Glomeraceae</taxon>
        <taxon>Funneliformis</taxon>
    </lineage>
</organism>
<evidence type="ECO:0000256" key="1">
    <source>
        <dbReference type="SAM" id="MobiDB-lite"/>
    </source>
</evidence>
<dbReference type="EMBL" id="CAJVPP010017739">
    <property type="protein sequence ID" value="CAG8733415.1"/>
    <property type="molecule type" value="Genomic_DNA"/>
</dbReference>
<evidence type="ECO:0000313" key="3">
    <source>
        <dbReference type="Proteomes" id="UP000789375"/>
    </source>
</evidence>
<name>A0A9N9IE97_FUNMO</name>
<dbReference type="AlphaFoldDB" id="A0A9N9IE97"/>
<feature type="compositionally biased region" description="Basic and acidic residues" evidence="1">
    <location>
        <begin position="1"/>
        <end position="11"/>
    </location>
</feature>
<feature type="non-terminal residue" evidence="2">
    <location>
        <position position="1"/>
    </location>
</feature>
<accession>A0A9N9IE97</accession>
<feature type="region of interest" description="Disordered" evidence="1">
    <location>
        <begin position="1"/>
        <end position="39"/>
    </location>
</feature>
<keyword evidence="3" id="KW-1185">Reference proteome</keyword>